<organism evidence="15 16">
    <name type="scientific">Sanghuangporus baumii</name>
    <name type="common">Phellinus baumii</name>
    <dbReference type="NCBI Taxonomy" id="108892"/>
    <lineage>
        <taxon>Eukaryota</taxon>
        <taxon>Fungi</taxon>
        <taxon>Dikarya</taxon>
        <taxon>Basidiomycota</taxon>
        <taxon>Agaricomycotina</taxon>
        <taxon>Agaricomycetes</taxon>
        <taxon>Hymenochaetales</taxon>
        <taxon>Hymenochaetaceae</taxon>
        <taxon>Sanghuangporus</taxon>
    </lineage>
</organism>
<reference evidence="15" key="1">
    <citation type="submission" date="2016-06" db="EMBL/GenBank/DDBJ databases">
        <title>Draft Genome sequence of the fungus Inonotus baumii.</title>
        <authorList>
            <person name="Zhu H."/>
            <person name="Lin W."/>
        </authorList>
    </citation>
    <scope>NUCLEOTIDE SEQUENCE</scope>
    <source>
        <strain evidence="15">821</strain>
    </source>
</reference>
<evidence type="ECO:0000256" key="8">
    <source>
        <dbReference type="ARBA" id="ARBA00023211"/>
    </source>
</evidence>
<dbReference type="GO" id="GO:0005978">
    <property type="term" value="P:glycogen biosynthetic process"/>
    <property type="evidence" value="ECO:0007669"/>
    <property type="project" value="UniProtKB-KW"/>
</dbReference>
<gene>
    <name evidence="15" type="ORF">A7U60_g664</name>
</gene>
<feature type="region of interest" description="Disordered" evidence="14">
    <location>
        <begin position="716"/>
        <end position="855"/>
    </location>
</feature>
<dbReference type="EMBL" id="LNZH02000043">
    <property type="protein sequence ID" value="OCB92009.1"/>
    <property type="molecule type" value="Genomic_DNA"/>
</dbReference>
<protein>
    <recommendedName>
        <fullName evidence="10">glycogenin glucosyltransferase</fullName>
        <ecNumber evidence="10">2.4.1.186</ecNumber>
    </recommendedName>
</protein>
<keyword evidence="7" id="KW-0325">Glycoprotein</keyword>
<evidence type="ECO:0000256" key="1">
    <source>
        <dbReference type="ARBA" id="ARBA00001936"/>
    </source>
</evidence>
<evidence type="ECO:0000256" key="2">
    <source>
        <dbReference type="ARBA" id="ARBA00004496"/>
    </source>
</evidence>
<dbReference type="OrthoDB" id="2014201at2759"/>
<dbReference type="FunFam" id="3.90.550.10:FF:000092">
    <property type="entry name" value="Glycogenin 2"/>
    <property type="match status" value="1"/>
</dbReference>
<keyword evidence="8" id="KW-0464">Manganese</keyword>
<feature type="region of interest" description="Disordered" evidence="14">
    <location>
        <begin position="371"/>
        <end position="562"/>
    </location>
</feature>
<comment type="caution">
    <text evidence="15">The sequence shown here is derived from an EMBL/GenBank/DDBJ whole genome shotgun (WGS) entry which is preliminary data.</text>
</comment>
<evidence type="ECO:0000313" key="15">
    <source>
        <dbReference type="EMBL" id="OCB92009.1"/>
    </source>
</evidence>
<keyword evidence="4" id="KW-0808">Transferase</keyword>
<evidence type="ECO:0000256" key="11">
    <source>
        <dbReference type="ARBA" id="ARBA00050886"/>
    </source>
</evidence>
<evidence type="ECO:0000256" key="4">
    <source>
        <dbReference type="ARBA" id="ARBA00022679"/>
    </source>
</evidence>
<feature type="compositionally biased region" description="Basic and acidic residues" evidence="14">
    <location>
        <begin position="733"/>
        <end position="743"/>
    </location>
</feature>
<accession>A0A9Q5I5S0</accession>
<dbReference type="GO" id="GO:0008466">
    <property type="term" value="F:glycogenin glucosyltransferase activity"/>
    <property type="evidence" value="ECO:0007669"/>
    <property type="project" value="UniProtKB-EC"/>
</dbReference>
<feature type="compositionally biased region" description="Polar residues" evidence="14">
    <location>
        <begin position="371"/>
        <end position="387"/>
    </location>
</feature>
<evidence type="ECO:0000256" key="7">
    <source>
        <dbReference type="ARBA" id="ARBA00023180"/>
    </source>
</evidence>
<comment type="function">
    <text evidence="13">Self-glucosylating initiator of glycogen synthesis. It catalyzes the formation of a short alpha (1,4)-glucosyl chain covalently attached via a glucose 1-O-tyrosyl linkage to internal tyrosine residues and these chains act as primers for the elongation reaction catalyzed by glycogen synthase.</text>
</comment>
<evidence type="ECO:0000256" key="13">
    <source>
        <dbReference type="ARBA" id="ARBA00057883"/>
    </source>
</evidence>
<feature type="compositionally biased region" description="Low complexity" evidence="14">
    <location>
        <begin position="766"/>
        <end position="787"/>
    </location>
</feature>
<feature type="region of interest" description="Disordered" evidence="14">
    <location>
        <begin position="910"/>
        <end position="995"/>
    </location>
</feature>
<feature type="compositionally biased region" description="Basic and acidic residues" evidence="14">
    <location>
        <begin position="606"/>
        <end position="615"/>
    </location>
</feature>
<feature type="compositionally biased region" description="Acidic residues" evidence="14">
    <location>
        <begin position="751"/>
        <end position="763"/>
    </location>
</feature>
<evidence type="ECO:0000256" key="14">
    <source>
        <dbReference type="SAM" id="MobiDB-lite"/>
    </source>
</evidence>
<dbReference type="InterPro" id="IPR050587">
    <property type="entry name" value="GNT1/Glycosyltrans_8"/>
</dbReference>
<feature type="compositionally biased region" description="Pro residues" evidence="14">
    <location>
        <begin position="539"/>
        <end position="550"/>
    </location>
</feature>
<feature type="region of interest" description="Disordered" evidence="14">
    <location>
        <begin position="600"/>
        <end position="624"/>
    </location>
</feature>
<dbReference type="InterPro" id="IPR002495">
    <property type="entry name" value="Glyco_trans_8"/>
</dbReference>
<sequence>MSARYAFVTLVTSDNYLPGALAVAAALKEVHPSPPVEPEVPFQTLCIVTPETVDVETVKHLRRAFDLVVGVEVIDGRSAPELHLLGRPDLHSVLTKLHVFRLTQFDKIIFLDADVLPIRPLSHLFTLPHEFSAVPDVGWPDIFNSGMMVLSPGEDKFNEIMNIVKIKGSWDGGDQGVLNEWRGNNWNRLSFTYNTTPTTAYIYAPAYERFGSQISAIHFIGPNKPWNEIPYRAPSSASQVQQSQVEASRTHEQLVSSITPTSISMSPLQSYGYGSLVDRWFDVYDRNYRQPKWTTEHEFESRRYENVWDDKPAPLSDIASSGALGLEDLRRLALEGGASVSREEGEGEYRSLPLEGRIDLMRPRHELIKNHTTSTLHGEGESSQVSVPSEEHVRTPTLEQPEWLGRVPSERHEAGIPAPHEIPPSPHLAPLPLPSSSSVSPALGTQSLPDPGQIHVRDQSRNQLGTAEVGANGRPEAGPSATISRSESSQSQHSDAQGGRKQDQDFQQQGPLHQDYQPPPPGEPQRPASPPLISWNPAIEPPPNVPPTPSAFPADAYFPNAWDMPTRPHDVGSASISSQFFELPPQGQIPQQLIKEGHYENVTGHQQDKSPEPDMSKVTSVFPWERKPRHLPGRVFPETDLTLPGIKYIENQPPTEPEQDSEILTPETTHEEKVQVVSPQIQFPSPPIGFPGARGYANAWDSVPSIQKYAARLVKPSSTSFPLTIQPPRLRKRSDSYRSRGEQSDANSMDGDVEDEIDNDSEVDAGGRFSSSERSSGGRSRKGSLGSITSPPSGPARSKPSKKEYRSYGVQTVPKDVRSVGVQVSEEFSTSTGKSRAKDIPKPESPTILSVTRPHIELPTQPTIQELQMGPEPTALATPLSANVESFMRIQTTRQHHPVVIPSGMVSPRLHETFATGSPNRTPPSASPGTLSPASRRQAEKLKLPQLSIEHPQLLARSVTRTSSQDTADSPVGPISPVDAPLSQQKKPAGRKWNPATGVDVFKRSSEEVLARFLRLGSWDDDSQPSARTHG</sequence>
<keyword evidence="6" id="KW-0320">Glycogen biosynthesis</keyword>
<keyword evidence="16" id="KW-1185">Reference proteome</keyword>
<dbReference type="CDD" id="cd02537">
    <property type="entry name" value="GT8_Glycogenin"/>
    <property type="match status" value="1"/>
</dbReference>
<feature type="compositionally biased region" description="Pro residues" evidence="14">
    <location>
        <begin position="517"/>
        <end position="530"/>
    </location>
</feature>
<dbReference type="Proteomes" id="UP000757232">
    <property type="component" value="Unassembled WGS sequence"/>
</dbReference>
<evidence type="ECO:0000256" key="9">
    <source>
        <dbReference type="ARBA" id="ARBA00038162"/>
    </source>
</evidence>
<comment type="catalytic activity">
    <reaction evidence="12">
        <text>L-tyrosyl-[glycogenin] + UDP-alpha-D-glucose = alpha-D-glucosyl-L-tyrosyl-[glycogenin] + UDP + H(+)</text>
        <dbReference type="Rhea" id="RHEA:23360"/>
        <dbReference type="Rhea" id="RHEA-COMP:14604"/>
        <dbReference type="Rhea" id="RHEA-COMP:14605"/>
        <dbReference type="ChEBI" id="CHEBI:15378"/>
        <dbReference type="ChEBI" id="CHEBI:46858"/>
        <dbReference type="ChEBI" id="CHEBI:58223"/>
        <dbReference type="ChEBI" id="CHEBI:58885"/>
        <dbReference type="ChEBI" id="CHEBI:140573"/>
        <dbReference type="EC" id="2.4.1.186"/>
    </reaction>
</comment>
<feature type="compositionally biased region" description="Low complexity" evidence="14">
    <location>
        <begin position="434"/>
        <end position="443"/>
    </location>
</feature>
<dbReference type="SUPFAM" id="SSF53448">
    <property type="entry name" value="Nucleotide-diphospho-sugar transferases"/>
    <property type="match status" value="1"/>
</dbReference>
<dbReference type="EC" id="2.4.1.186" evidence="10"/>
<dbReference type="Pfam" id="PF01501">
    <property type="entry name" value="Glyco_transf_8"/>
    <property type="match status" value="1"/>
</dbReference>
<comment type="catalytic activity">
    <reaction evidence="11">
        <text>[1,4-alpha-D-glucosyl](n)-L-tyrosyl-[glycogenin] + UDP-alpha-D-glucose = [1,4-alpha-D-glucosyl](n+1)-L-tyrosyl-[glycogenin] + UDP + H(+)</text>
        <dbReference type="Rhea" id="RHEA:56560"/>
        <dbReference type="Rhea" id="RHEA-COMP:14606"/>
        <dbReference type="Rhea" id="RHEA-COMP:14607"/>
        <dbReference type="ChEBI" id="CHEBI:15378"/>
        <dbReference type="ChEBI" id="CHEBI:58223"/>
        <dbReference type="ChEBI" id="CHEBI:58885"/>
        <dbReference type="ChEBI" id="CHEBI:140574"/>
        <dbReference type="EC" id="2.4.1.186"/>
    </reaction>
</comment>
<dbReference type="AlphaFoldDB" id="A0A9Q5I5S0"/>
<dbReference type="InterPro" id="IPR029044">
    <property type="entry name" value="Nucleotide-diphossugar_trans"/>
</dbReference>
<comment type="subcellular location">
    <subcellularLocation>
        <location evidence="2">Cytoplasm</location>
    </subcellularLocation>
</comment>
<dbReference type="GO" id="GO:0046872">
    <property type="term" value="F:metal ion binding"/>
    <property type="evidence" value="ECO:0007669"/>
    <property type="project" value="UniProtKB-KW"/>
</dbReference>
<dbReference type="PANTHER" id="PTHR11183">
    <property type="entry name" value="GLYCOGENIN SUBFAMILY MEMBER"/>
    <property type="match status" value="1"/>
</dbReference>
<evidence type="ECO:0000256" key="10">
    <source>
        <dbReference type="ARBA" id="ARBA00038934"/>
    </source>
</evidence>
<evidence type="ECO:0000256" key="6">
    <source>
        <dbReference type="ARBA" id="ARBA00023056"/>
    </source>
</evidence>
<keyword evidence="5" id="KW-0479">Metal-binding</keyword>
<keyword evidence="3" id="KW-0963">Cytoplasm</keyword>
<evidence type="ECO:0000256" key="12">
    <source>
        <dbReference type="ARBA" id="ARBA00052293"/>
    </source>
</evidence>
<dbReference type="Gene3D" id="3.90.550.10">
    <property type="entry name" value="Spore Coat Polysaccharide Biosynthesis Protein SpsA, Chain A"/>
    <property type="match status" value="1"/>
</dbReference>
<feature type="compositionally biased region" description="Low complexity" evidence="14">
    <location>
        <begin position="480"/>
        <end position="494"/>
    </location>
</feature>
<evidence type="ECO:0000256" key="3">
    <source>
        <dbReference type="ARBA" id="ARBA00022490"/>
    </source>
</evidence>
<comment type="cofactor">
    <cofactor evidence="1">
        <name>Mn(2+)</name>
        <dbReference type="ChEBI" id="CHEBI:29035"/>
    </cofactor>
</comment>
<feature type="compositionally biased region" description="Polar residues" evidence="14">
    <location>
        <begin position="959"/>
        <end position="968"/>
    </location>
</feature>
<evidence type="ECO:0000256" key="5">
    <source>
        <dbReference type="ARBA" id="ARBA00022723"/>
    </source>
</evidence>
<feature type="compositionally biased region" description="Pro residues" evidence="14">
    <location>
        <begin position="420"/>
        <end position="433"/>
    </location>
</feature>
<proteinExistence type="inferred from homology"/>
<evidence type="ECO:0000313" key="16">
    <source>
        <dbReference type="Proteomes" id="UP000757232"/>
    </source>
</evidence>
<name>A0A9Q5I5S0_SANBA</name>
<comment type="similarity">
    <text evidence="9">Belongs to the glycosyltransferase 8 family. Glycogenin subfamily.</text>
</comment>
<dbReference type="GO" id="GO:0005737">
    <property type="term" value="C:cytoplasm"/>
    <property type="evidence" value="ECO:0007669"/>
    <property type="project" value="UniProtKB-SubCell"/>
</dbReference>